<reference evidence="2" key="1">
    <citation type="submission" date="2016-11" db="EMBL/GenBank/DDBJ databases">
        <authorList>
            <person name="Varghese N."/>
            <person name="Submissions S."/>
        </authorList>
    </citation>
    <scope>NUCLEOTIDE SEQUENCE [LARGE SCALE GENOMIC DNA]</scope>
    <source>
        <strain evidence="2">DSM 100572</strain>
    </source>
</reference>
<keyword evidence="2" id="KW-1185">Reference proteome</keyword>
<protein>
    <submittedName>
        <fullName evidence="1">Predicted thiol-disulfide oxidoreductase YuxK, DCC family</fullName>
    </submittedName>
</protein>
<dbReference type="AlphaFoldDB" id="A0A1M5UEP1"/>
<dbReference type="STRING" id="1195760.SAMN05444281_1207"/>
<name>A0A1M5UEP1_9FLAO</name>
<organism evidence="1 2">
    <name type="scientific">Wenyingzhuangia marina</name>
    <dbReference type="NCBI Taxonomy" id="1195760"/>
    <lineage>
        <taxon>Bacteria</taxon>
        <taxon>Pseudomonadati</taxon>
        <taxon>Bacteroidota</taxon>
        <taxon>Flavobacteriia</taxon>
        <taxon>Flavobacteriales</taxon>
        <taxon>Flavobacteriaceae</taxon>
        <taxon>Wenyingzhuangia</taxon>
    </lineage>
</organism>
<dbReference type="RefSeq" id="WP_073119332.1">
    <property type="nucleotide sequence ID" value="NZ_BMEN01000002.1"/>
</dbReference>
<dbReference type="Proteomes" id="UP000184109">
    <property type="component" value="Unassembled WGS sequence"/>
</dbReference>
<accession>A0A1M5UEP1</accession>
<dbReference type="InterPro" id="IPR052927">
    <property type="entry name" value="DCC_oxidoreductase"/>
</dbReference>
<sequence length="143" mass="16527">MSNGLKNIEDVIKKHPILLFDGICNLCNNSVQLVIKNDARNIFRFAPLQNAEVIKFLDKHTTNFNGIDSIILITPKKIYTKSSAALTVAKQLKGLYPFLYIFYIIPKPIRDLVYDFIAKNRYKWFGKQESCMIPTPELKNKFL</sequence>
<dbReference type="Pfam" id="PF04134">
    <property type="entry name" value="DCC1-like"/>
    <property type="match status" value="1"/>
</dbReference>
<gene>
    <name evidence="1" type="ORF">SAMN05444281_1207</name>
</gene>
<dbReference type="PANTHER" id="PTHR33639">
    <property type="entry name" value="THIOL-DISULFIDE OXIDOREDUCTASE DCC"/>
    <property type="match status" value="1"/>
</dbReference>
<dbReference type="EMBL" id="FQXQ01000002">
    <property type="protein sequence ID" value="SHH61381.1"/>
    <property type="molecule type" value="Genomic_DNA"/>
</dbReference>
<evidence type="ECO:0000313" key="1">
    <source>
        <dbReference type="EMBL" id="SHH61381.1"/>
    </source>
</evidence>
<proteinExistence type="predicted"/>
<dbReference type="OrthoDB" id="9785438at2"/>
<evidence type="ECO:0000313" key="2">
    <source>
        <dbReference type="Proteomes" id="UP000184109"/>
    </source>
</evidence>
<dbReference type="InterPro" id="IPR007263">
    <property type="entry name" value="DCC1-like"/>
</dbReference>
<dbReference type="PANTHER" id="PTHR33639:SF2">
    <property type="entry name" value="DUF393 DOMAIN-CONTAINING PROTEIN"/>
    <property type="match status" value="1"/>
</dbReference>
<dbReference type="GO" id="GO:0015035">
    <property type="term" value="F:protein-disulfide reductase activity"/>
    <property type="evidence" value="ECO:0007669"/>
    <property type="project" value="InterPro"/>
</dbReference>